<reference evidence="1" key="1">
    <citation type="journal article" date="2015" name="Nature">
        <title>Complex archaea that bridge the gap between prokaryotes and eukaryotes.</title>
        <authorList>
            <person name="Spang A."/>
            <person name="Saw J.H."/>
            <person name="Jorgensen S.L."/>
            <person name="Zaremba-Niedzwiedzka K."/>
            <person name="Martijn J."/>
            <person name="Lind A.E."/>
            <person name="van Eijk R."/>
            <person name="Schleper C."/>
            <person name="Guy L."/>
            <person name="Ettema T.J."/>
        </authorList>
    </citation>
    <scope>NUCLEOTIDE SEQUENCE</scope>
</reference>
<proteinExistence type="predicted"/>
<accession>A0A0F8WWQ9</accession>
<dbReference type="AlphaFoldDB" id="A0A0F8WWQ9"/>
<comment type="caution">
    <text evidence="1">The sequence shown here is derived from an EMBL/GenBank/DDBJ whole genome shotgun (WGS) entry which is preliminary data.</text>
</comment>
<dbReference type="EMBL" id="LAZR01062539">
    <property type="protein sequence ID" value="KKK61317.1"/>
    <property type="molecule type" value="Genomic_DNA"/>
</dbReference>
<organism evidence="1">
    <name type="scientific">marine sediment metagenome</name>
    <dbReference type="NCBI Taxonomy" id="412755"/>
    <lineage>
        <taxon>unclassified sequences</taxon>
        <taxon>metagenomes</taxon>
        <taxon>ecological metagenomes</taxon>
    </lineage>
</organism>
<name>A0A0F8WWQ9_9ZZZZ</name>
<sequence>MIPHFDVKIVKCSKSVFWYANRIGEIYEAIEGPREMYELVEMVRYVRRDDCVKMTIEHDINIESMRLLFQELATGFAHILNEKKTGRRE</sequence>
<evidence type="ECO:0000313" key="1">
    <source>
        <dbReference type="EMBL" id="KKK61317.1"/>
    </source>
</evidence>
<gene>
    <name evidence="1" type="ORF">LCGC14_3015550</name>
</gene>
<protein>
    <submittedName>
        <fullName evidence="1">Uncharacterized protein</fullName>
    </submittedName>
</protein>